<reference evidence="1 2" key="1">
    <citation type="submission" date="2023-10" db="EMBL/GenBank/DDBJ databases">
        <title>Novel methanotroph of the genus Methylocapsa from a subarctic wetland.</title>
        <authorList>
            <person name="Belova S.E."/>
            <person name="Oshkin I.Y."/>
            <person name="Miroshnikov K."/>
            <person name="Dedysh S.N."/>
        </authorList>
    </citation>
    <scope>NUCLEOTIDE SEQUENCE [LARGE SCALE GENOMIC DNA]</scope>
    <source>
        <strain evidence="1 2">RX1</strain>
    </source>
</reference>
<dbReference type="RefSeq" id="WP_407337808.1">
    <property type="nucleotide sequence ID" value="NZ_CP136862.1"/>
</dbReference>
<keyword evidence="2" id="KW-1185">Reference proteome</keyword>
<dbReference type="InterPro" id="IPR017601">
    <property type="entry name" value="DGQHR-contain_dom"/>
</dbReference>
<name>A0ABZ0HNI6_9HYPH</name>
<protein>
    <submittedName>
        <fullName evidence="1">DGQHR domain-containing protein DpdB</fullName>
    </submittedName>
</protein>
<dbReference type="NCBIfam" id="NF041060">
    <property type="entry name" value="DpdB"/>
    <property type="match status" value="1"/>
</dbReference>
<evidence type="ECO:0000313" key="1">
    <source>
        <dbReference type="EMBL" id="WOJ88371.1"/>
    </source>
</evidence>
<sequence>MTKRHILRFDALAPLQSRKFTVFTFIAKAAEIARIARIERAGRDNDGALQGFQRPQIAGHIREIRDYLEKPNAILPNAIVVAFTGQARLEPAMTPKGRLRQLVIDTSKGPPGWIVDGQQRFTALSELRGRDFEVLVSGFLCETEEELQKQFILVNNTRPLPKALVYELLPKVGDLPPRMSSRSQAALVTEALNYRRGSSLKGLIKQQTNPKGVIRDTVLQRVIMNSLSDGALRLYAGEEKLLLAQGVTIMSEFFHAVQHVFADDWVGKSPKTSRLIHGAGIVALGYVMDFLNSVTGATTRDEFTRGLRLLKGRTAWTEGEWEFGAERRRWNGLQNVPSDIRQLSLHLVQVLKRRLSETDRAA</sequence>
<accession>A0ABZ0HNI6</accession>
<organism evidence="1 2">
    <name type="scientific">Methylocapsa polymorpha</name>
    <dbReference type="NCBI Taxonomy" id="3080828"/>
    <lineage>
        <taxon>Bacteria</taxon>
        <taxon>Pseudomonadati</taxon>
        <taxon>Pseudomonadota</taxon>
        <taxon>Alphaproteobacteria</taxon>
        <taxon>Hyphomicrobiales</taxon>
        <taxon>Beijerinckiaceae</taxon>
        <taxon>Methylocapsa</taxon>
    </lineage>
</organism>
<dbReference type="Proteomes" id="UP001626536">
    <property type="component" value="Chromosome"/>
</dbReference>
<gene>
    <name evidence="1" type="primary">dbpB</name>
    <name evidence="1" type="ORF">RZS28_11025</name>
</gene>
<proteinExistence type="predicted"/>
<dbReference type="InterPro" id="IPR017642">
    <property type="entry name" value="DNA_S_mod_DndB"/>
</dbReference>
<evidence type="ECO:0000313" key="2">
    <source>
        <dbReference type="Proteomes" id="UP001626536"/>
    </source>
</evidence>
<dbReference type="NCBIfam" id="TIGR03187">
    <property type="entry name" value="DGQHR"/>
    <property type="match status" value="1"/>
</dbReference>
<dbReference type="EMBL" id="CP136862">
    <property type="protein sequence ID" value="WOJ88371.1"/>
    <property type="molecule type" value="Genomic_DNA"/>
</dbReference>
<dbReference type="CDD" id="cd16413">
    <property type="entry name" value="DGQHR_domain"/>
    <property type="match status" value="1"/>
</dbReference>
<dbReference type="Pfam" id="PF14072">
    <property type="entry name" value="DndB"/>
    <property type="match status" value="1"/>
</dbReference>